<protein>
    <submittedName>
        <fullName evidence="3">AAA family ATPase</fullName>
    </submittedName>
</protein>
<evidence type="ECO:0000313" key="3">
    <source>
        <dbReference type="EMBL" id="PIV06833.1"/>
    </source>
</evidence>
<feature type="domain" description="AAA" evidence="1">
    <location>
        <begin position="19"/>
        <end position="134"/>
    </location>
</feature>
<dbReference type="InterPro" id="IPR025420">
    <property type="entry name" value="DUF4143"/>
</dbReference>
<dbReference type="PANTHER" id="PTHR43566:SF2">
    <property type="entry name" value="DUF4143 DOMAIN-CONTAINING PROTEIN"/>
    <property type="match status" value="1"/>
</dbReference>
<dbReference type="SUPFAM" id="SSF52540">
    <property type="entry name" value="P-loop containing nucleoside triphosphate hydrolases"/>
    <property type="match status" value="1"/>
</dbReference>
<dbReference type="InterPro" id="IPR027417">
    <property type="entry name" value="P-loop_NTPase"/>
</dbReference>
<name>A0A2M7BMW5_9BACT</name>
<dbReference type="EMBL" id="PEVB01000098">
    <property type="protein sequence ID" value="PIV06833.1"/>
    <property type="molecule type" value="Genomic_DNA"/>
</dbReference>
<dbReference type="SUPFAM" id="SSF52980">
    <property type="entry name" value="Restriction endonuclease-like"/>
    <property type="match status" value="1"/>
</dbReference>
<evidence type="ECO:0000259" key="1">
    <source>
        <dbReference type="Pfam" id="PF13173"/>
    </source>
</evidence>
<dbReference type="AlphaFoldDB" id="A0A2M7BMW5"/>
<reference evidence="4" key="1">
    <citation type="submission" date="2017-09" db="EMBL/GenBank/DDBJ databases">
        <title>Depth-based differentiation of microbial function through sediment-hosted aquifers and enrichment of novel symbionts in the deep terrestrial subsurface.</title>
        <authorList>
            <person name="Probst A.J."/>
            <person name="Ladd B."/>
            <person name="Jarett J.K."/>
            <person name="Geller-Mcgrath D.E."/>
            <person name="Sieber C.M.K."/>
            <person name="Emerson J.B."/>
            <person name="Anantharaman K."/>
            <person name="Thomas B.C."/>
            <person name="Malmstrom R."/>
            <person name="Stieglmeier M."/>
            <person name="Klingl A."/>
            <person name="Woyke T."/>
            <person name="Ryan C.M."/>
            <person name="Banfield J.F."/>
        </authorList>
    </citation>
    <scope>NUCLEOTIDE SEQUENCE [LARGE SCALE GENOMIC DNA]</scope>
</reference>
<dbReference type="InterPro" id="IPR011335">
    <property type="entry name" value="Restrct_endonuc-II-like"/>
</dbReference>
<feature type="domain" description="DUF4143" evidence="2">
    <location>
        <begin position="176"/>
        <end position="335"/>
    </location>
</feature>
<dbReference type="PANTHER" id="PTHR43566">
    <property type="entry name" value="CONSERVED PROTEIN"/>
    <property type="match status" value="1"/>
</dbReference>
<dbReference type="Pfam" id="PF13173">
    <property type="entry name" value="AAA_14"/>
    <property type="match status" value="1"/>
</dbReference>
<gene>
    <name evidence="3" type="ORF">COS53_03595</name>
</gene>
<dbReference type="InterPro" id="IPR041682">
    <property type="entry name" value="AAA_14"/>
</dbReference>
<sequence length="388" mass="44406">MYIEREINKQFSKLKKGFPVIAITGPRQSGKTTFLQHNFPKYKYFNLEDPTTLQFIKDDPVTFFQDNPSKIIIDEVQRFPELLSYIQVLVDKKQEVGSILLSGSQNLLLSEKISQTLAGRAAYQTVLPFSFSELKKYDLLGKNRYAQILKGGYPSIYTRDVSPVTYFKQYISTYTERDIRQIRNISELSQFQKFMSLLAGRIGQLLNVATLATDAGVSPNTANDWISILEASYVVFRLQPYYQNIGKRLMKSPKLYFYDTALLTTLLKINEKETLQSHYLVGNIFENFIISEFVKEINNQQISAQLCFFRDNHGNEVDLIIDYGNSVVPIEIKSSASYNATFYEGIDYWNTTVKAKGGYVIYGGDEKLTVNGKIILPWISIAQALKKD</sequence>
<dbReference type="Pfam" id="PF13635">
    <property type="entry name" value="DUF4143"/>
    <property type="match status" value="1"/>
</dbReference>
<dbReference type="Proteomes" id="UP000229191">
    <property type="component" value="Unassembled WGS sequence"/>
</dbReference>
<organism evidence="3 4">
    <name type="scientific">Candidatus Shapirobacteria bacterium CG03_land_8_20_14_0_80_35_14</name>
    <dbReference type="NCBI Taxonomy" id="1974878"/>
    <lineage>
        <taxon>Bacteria</taxon>
        <taxon>Candidatus Shapironibacteriota</taxon>
    </lineage>
</organism>
<evidence type="ECO:0000259" key="2">
    <source>
        <dbReference type="Pfam" id="PF13635"/>
    </source>
</evidence>
<proteinExistence type="predicted"/>
<accession>A0A2M7BMW5</accession>
<evidence type="ECO:0000313" key="4">
    <source>
        <dbReference type="Proteomes" id="UP000229191"/>
    </source>
</evidence>
<comment type="caution">
    <text evidence="3">The sequence shown here is derived from an EMBL/GenBank/DDBJ whole genome shotgun (WGS) entry which is preliminary data.</text>
</comment>